<evidence type="ECO:0000256" key="1">
    <source>
        <dbReference type="ARBA" id="ARBA00023015"/>
    </source>
</evidence>
<dbReference type="SMART" id="SM00345">
    <property type="entry name" value="HTH_GNTR"/>
    <property type="match status" value="1"/>
</dbReference>
<name>A0ABV2J219_9HYPH</name>
<accession>A0ABV2J219</accession>
<dbReference type="RefSeq" id="WP_354557300.1">
    <property type="nucleotide sequence ID" value="NZ_JBEPMB010000005.1"/>
</dbReference>
<dbReference type="CDD" id="cd07377">
    <property type="entry name" value="WHTH_GntR"/>
    <property type="match status" value="1"/>
</dbReference>
<dbReference type="InterPro" id="IPR008920">
    <property type="entry name" value="TF_FadR/GntR_C"/>
</dbReference>
<dbReference type="InterPro" id="IPR036388">
    <property type="entry name" value="WH-like_DNA-bd_sf"/>
</dbReference>
<dbReference type="Pfam" id="PF07729">
    <property type="entry name" value="FCD"/>
    <property type="match status" value="1"/>
</dbReference>
<keyword evidence="2" id="KW-0238">DNA-binding</keyword>
<gene>
    <name evidence="5" type="ORF">ABID16_003150</name>
</gene>
<dbReference type="EMBL" id="JBEPMB010000005">
    <property type="protein sequence ID" value="MET3614807.1"/>
    <property type="molecule type" value="Genomic_DNA"/>
</dbReference>
<keyword evidence="5" id="KW-0670">Pyruvate</keyword>
<evidence type="ECO:0000313" key="5">
    <source>
        <dbReference type="EMBL" id="MET3614807.1"/>
    </source>
</evidence>
<dbReference type="SUPFAM" id="SSF48008">
    <property type="entry name" value="GntR ligand-binding domain-like"/>
    <property type="match status" value="1"/>
</dbReference>
<evidence type="ECO:0000256" key="2">
    <source>
        <dbReference type="ARBA" id="ARBA00023125"/>
    </source>
</evidence>
<comment type="caution">
    <text evidence="5">The sequence shown here is derived from an EMBL/GenBank/DDBJ whole genome shotgun (WGS) entry which is preliminary data.</text>
</comment>
<dbReference type="SUPFAM" id="SSF46785">
    <property type="entry name" value="Winged helix' DNA-binding domain"/>
    <property type="match status" value="1"/>
</dbReference>
<proteinExistence type="predicted"/>
<dbReference type="InterPro" id="IPR011711">
    <property type="entry name" value="GntR_C"/>
</dbReference>
<sequence length="229" mass="24910">MNRNDEPRRLYQQVADQIRASVQSKGLIKGARLPSERDLAQELGVSRPSLREALIALEIEGTVEIRGGSGIYLAAEVPRVSDVAHALGESPSELMQARSMVEGSAIILAAGRMTDTAFAALKDILHDMAHAVAVGRDPLAEDKAFHLLIAHQTGNSVIAKIVADLFEERHGPLAARLQHRSATSGTWSEALQEHQAILDALSQRDPLQAQAAMCRHLEASRRRWLGLQA</sequence>
<dbReference type="PANTHER" id="PTHR43537:SF5">
    <property type="entry name" value="UXU OPERON TRANSCRIPTIONAL REGULATOR"/>
    <property type="match status" value="1"/>
</dbReference>
<dbReference type="SMART" id="SM00895">
    <property type="entry name" value="FCD"/>
    <property type="match status" value="1"/>
</dbReference>
<keyword evidence="1" id="KW-0805">Transcription regulation</keyword>
<dbReference type="InterPro" id="IPR000524">
    <property type="entry name" value="Tscrpt_reg_HTH_GntR"/>
</dbReference>
<dbReference type="PROSITE" id="PS50949">
    <property type="entry name" value="HTH_GNTR"/>
    <property type="match status" value="1"/>
</dbReference>
<evidence type="ECO:0000259" key="4">
    <source>
        <dbReference type="PROSITE" id="PS50949"/>
    </source>
</evidence>
<keyword evidence="3" id="KW-0804">Transcription</keyword>
<feature type="domain" description="HTH gntR-type" evidence="4">
    <location>
        <begin position="8"/>
        <end position="76"/>
    </location>
</feature>
<dbReference type="Pfam" id="PF00392">
    <property type="entry name" value="GntR"/>
    <property type="match status" value="1"/>
</dbReference>
<organism evidence="5 6">
    <name type="scientific">Rhizobium aquaticum</name>
    <dbReference type="NCBI Taxonomy" id="1549636"/>
    <lineage>
        <taxon>Bacteria</taxon>
        <taxon>Pseudomonadati</taxon>
        <taxon>Pseudomonadota</taxon>
        <taxon>Alphaproteobacteria</taxon>
        <taxon>Hyphomicrobiales</taxon>
        <taxon>Rhizobiaceae</taxon>
        <taxon>Rhizobium/Agrobacterium group</taxon>
        <taxon>Rhizobium</taxon>
    </lineage>
</organism>
<reference evidence="5 6" key="1">
    <citation type="submission" date="2024-06" db="EMBL/GenBank/DDBJ databases">
        <title>Genomic Encyclopedia of Type Strains, Phase IV (KMG-IV): sequencing the most valuable type-strain genomes for metagenomic binning, comparative biology and taxonomic classification.</title>
        <authorList>
            <person name="Goeker M."/>
        </authorList>
    </citation>
    <scope>NUCLEOTIDE SEQUENCE [LARGE SCALE GENOMIC DNA]</scope>
    <source>
        <strain evidence="5 6">DSM 29780</strain>
    </source>
</reference>
<keyword evidence="6" id="KW-1185">Reference proteome</keyword>
<dbReference type="PANTHER" id="PTHR43537">
    <property type="entry name" value="TRANSCRIPTIONAL REGULATOR, GNTR FAMILY"/>
    <property type="match status" value="1"/>
</dbReference>
<evidence type="ECO:0000313" key="6">
    <source>
        <dbReference type="Proteomes" id="UP001549047"/>
    </source>
</evidence>
<dbReference type="InterPro" id="IPR036390">
    <property type="entry name" value="WH_DNA-bd_sf"/>
</dbReference>
<dbReference type="Gene3D" id="1.10.10.10">
    <property type="entry name" value="Winged helix-like DNA-binding domain superfamily/Winged helix DNA-binding domain"/>
    <property type="match status" value="1"/>
</dbReference>
<protein>
    <submittedName>
        <fullName evidence="5">GntR family transcriptional repressor for pyruvate dehydrogenase complex</fullName>
    </submittedName>
</protein>
<dbReference type="PRINTS" id="PR00035">
    <property type="entry name" value="HTHGNTR"/>
</dbReference>
<evidence type="ECO:0000256" key="3">
    <source>
        <dbReference type="ARBA" id="ARBA00023163"/>
    </source>
</evidence>
<dbReference type="Gene3D" id="1.20.120.530">
    <property type="entry name" value="GntR ligand-binding domain-like"/>
    <property type="match status" value="1"/>
</dbReference>
<dbReference type="Proteomes" id="UP001549047">
    <property type="component" value="Unassembled WGS sequence"/>
</dbReference>